<dbReference type="Proteomes" id="UP000240708">
    <property type="component" value="Unassembled WGS sequence"/>
</dbReference>
<reference evidence="3 4" key="1">
    <citation type="submission" date="2018-03" db="EMBL/GenBank/DDBJ databases">
        <title>Genomic Encyclopedia of Archaeal and Bacterial Type Strains, Phase II (KMG-II): from individual species to whole genera.</title>
        <authorList>
            <person name="Goeker M."/>
        </authorList>
    </citation>
    <scope>NUCLEOTIDE SEQUENCE [LARGE SCALE GENOMIC DNA]</scope>
    <source>
        <strain evidence="3 4">DSM 28057</strain>
    </source>
</reference>
<proteinExistence type="predicted"/>
<dbReference type="GO" id="GO:0009166">
    <property type="term" value="P:nucleotide catabolic process"/>
    <property type="evidence" value="ECO:0007669"/>
    <property type="project" value="InterPro"/>
</dbReference>
<dbReference type="Gene3D" id="3.90.780.10">
    <property type="entry name" value="5'-Nucleotidase, C-terminal domain"/>
    <property type="match status" value="1"/>
</dbReference>
<dbReference type="AlphaFoldDB" id="A0A2P8DZE5"/>
<protein>
    <submittedName>
        <fullName evidence="3">5'-nucleotidase-like protein</fullName>
    </submittedName>
</protein>
<dbReference type="PANTHER" id="PTHR11575:SF24">
    <property type="entry name" value="5'-NUCLEOTIDASE"/>
    <property type="match status" value="1"/>
</dbReference>
<accession>A0A2P8DZE5</accession>
<evidence type="ECO:0000313" key="3">
    <source>
        <dbReference type="EMBL" id="PSL02557.1"/>
    </source>
</evidence>
<dbReference type="InterPro" id="IPR008334">
    <property type="entry name" value="5'-Nucleotdase_C"/>
</dbReference>
<dbReference type="GO" id="GO:0016787">
    <property type="term" value="F:hydrolase activity"/>
    <property type="evidence" value="ECO:0007669"/>
    <property type="project" value="InterPro"/>
</dbReference>
<evidence type="ECO:0000259" key="2">
    <source>
        <dbReference type="Pfam" id="PF02872"/>
    </source>
</evidence>
<dbReference type="RefSeq" id="WP_106568114.1">
    <property type="nucleotide sequence ID" value="NZ_PYGF01000009.1"/>
</dbReference>
<keyword evidence="1" id="KW-0732">Signal</keyword>
<comment type="caution">
    <text evidence="3">The sequence shown here is derived from an EMBL/GenBank/DDBJ whole genome shotgun (WGS) entry which is preliminary data.</text>
</comment>
<sequence length="250" mass="27698">MIRNKIFKIWICPAILFLLTSCAPSLFKTGEGQFLLVGSDIPVDLAAQNFIHPYKENLEKEMNAVIGETTEAILKTGNGESALGNLVADFQKEFAEKELGYPIDISIINNGGIRNTLPKGDITLGNIYELSPFDNYLQILELNENDVLSLAEFAASRKILGISGMKITSQGEKILELKINGKDLIPDKKYLLAVNDYLANGGDGMGFLVEIPRKTETDYLLRDILIEIIKSKTEAGQKIEAKIEGRQKFD</sequence>
<dbReference type="Pfam" id="PF02872">
    <property type="entry name" value="5_nucleotid_C"/>
    <property type="match status" value="1"/>
</dbReference>
<feature type="domain" description="5'-Nucleotidase C-terminal" evidence="2">
    <location>
        <begin position="65"/>
        <end position="206"/>
    </location>
</feature>
<dbReference type="PROSITE" id="PS51257">
    <property type="entry name" value="PROKAR_LIPOPROTEIN"/>
    <property type="match status" value="1"/>
</dbReference>
<dbReference type="SUPFAM" id="SSF55816">
    <property type="entry name" value="5'-nucleotidase (syn. UDP-sugar hydrolase), C-terminal domain"/>
    <property type="match status" value="1"/>
</dbReference>
<dbReference type="InterPro" id="IPR006179">
    <property type="entry name" value="5_nucleotidase/apyrase"/>
</dbReference>
<name>A0A2P8DZE5_9BACT</name>
<keyword evidence="4" id="KW-1185">Reference proteome</keyword>
<dbReference type="PANTHER" id="PTHR11575">
    <property type="entry name" value="5'-NUCLEOTIDASE-RELATED"/>
    <property type="match status" value="1"/>
</dbReference>
<dbReference type="EMBL" id="PYGF01000009">
    <property type="protein sequence ID" value="PSL02557.1"/>
    <property type="molecule type" value="Genomic_DNA"/>
</dbReference>
<feature type="signal peptide" evidence="1">
    <location>
        <begin position="1"/>
        <end position="23"/>
    </location>
</feature>
<organism evidence="3 4">
    <name type="scientific">Cecembia rubra</name>
    <dbReference type="NCBI Taxonomy" id="1485585"/>
    <lineage>
        <taxon>Bacteria</taxon>
        <taxon>Pseudomonadati</taxon>
        <taxon>Bacteroidota</taxon>
        <taxon>Cytophagia</taxon>
        <taxon>Cytophagales</taxon>
        <taxon>Cyclobacteriaceae</taxon>
        <taxon>Cecembia</taxon>
    </lineage>
</organism>
<dbReference type="OrthoDB" id="4762412at2"/>
<dbReference type="InterPro" id="IPR036907">
    <property type="entry name" value="5'-Nucleotdase_C_sf"/>
</dbReference>
<dbReference type="GO" id="GO:0030288">
    <property type="term" value="C:outer membrane-bounded periplasmic space"/>
    <property type="evidence" value="ECO:0007669"/>
    <property type="project" value="TreeGrafter"/>
</dbReference>
<feature type="chain" id="PRO_5015104253" evidence="1">
    <location>
        <begin position="24"/>
        <end position="250"/>
    </location>
</feature>
<evidence type="ECO:0000313" key="4">
    <source>
        <dbReference type="Proteomes" id="UP000240708"/>
    </source>
</evidence>
<gene>
    <name evidence="3" type="ORF">CLV48_10919</name>
</gene>
<dbReference type="PRINTS" id="PR01607">
    <property type="entry name" value="APYRASEFAMLY"/>
</dbReference>
<evidence type="ECO:0000256" key="1">
    <source>
        <dbReference type="SAM" id="SignalP"/>
    </source>
</evidence>